<name>A0A9X2FBC3_9BACT</name>
<dbReference type="Proteomes" id="UP001155241">
    <property type="component" value="Unassembled WGS sequence"/>
</dbReference>
<proteinExistence type="predicted"/>
<organism evidence="2 3">
    <name type="scientific">Aeoliella straminimaris</name>
    <dbReference type="NCBI Taxonomy" id="2954799"/>
    <lineage>
        <taxon>Bacteria</taxon>
        <taxon>Pseudomonadati</taxon>
        <taxon>Planctomycetota</taxon>
        <taxon>Planctomycetia</taxon>
        <taxon>Pirellulales</taxon>
        <taxon>Lacipirellulaceae</taxon>
        <taxon>Aeoliella</taxon>
    </lineage>
</organism>
<dbReference type="EMBL" id="JAMXLR010000051">
    <property type="protein sequence ID" value="MCO6045108.1"/>
    <property type="molecule type" value="Genomic_DNA"/>
</dbReference>
<feature type="compositionally biased region" description="Polar residues" evidence="1">
    <location>
        <begin position="163"/>
        <end position="173"/>
    </location>
</feature>
<keyword evidence="3" id="KW-1185">Reference proteome</keyword>
<protein>
    <submittedName>
        <fullName evidence="2">Uncharacterized protein</fullName>
    </submittedName>
</protein>
<dbReference type="RefSeq" id="WP_252853219.1">
    <property type="nucleotide sequence ID" value="NZ_JAMXLR010000051.1"/>
</dbReference>
<evidence type="ECO:0000256" key="1">
    <source>
        <dbReference type="SAM" id="MobiDB-lite"/>
    </source>
</evidence>
<feature type="compositionally biased region" description="Polar residues" evidence="1">
    <location>
        <begin position="123"/>
        <end position="145"/>
    </location>
</feature>
<feature type="region of interest" description="Disordered" evidence="1">
    <location>
        <begin position="113"/>
        <end position="202"/>
    </location>
</feature>
<accession>A0A9X2FBC3</accession>
<evidence type="ECO:0000313" key="2">
    <source>
        <dbReference type="EMBL" id="MCO6045108.1"/>
    </source>
</evidence>
<evidence type="ECO:0000313" key="3">
    <source>
        <dbReference type="Proteomes" id="UP001155241"/>
    </source>
</evidence>
<sequence length="323" mass="36020">MLHRSCTTLLVALSFVMVADANGQLFGRRRVVDRASERDLKAMEEYYDDLEDYYEDRNPRLAREAERMEKYYEDLRKGRNVQLPAVSIPGVRLRVQERVGRVFSGERSVLVPSEPQVQRAAAQPSNGRWQSWGNSTPPAESSNTPPAEPTPAGAQEPTLAPPQETSLLNSPQPTEAYRVPAEEASTSGDLRFPPASSAADPYTRLNTAHGALVRDLNEMAEKNPQVARQWLDYLDLPRSRREDVASAEFYTTTSGREELTTTLERFDSVAGDPQFVAISRLPSFGRTRIAMRGLINWLEQQPTLANPGTEPDVVEELPAPPAK</sequence>
<dbReference type="AlphaFoldDB" id="A0A9X2FBC3"/>
<reference evidence="2" key="1">
    <citation type="submission" date="2022-06" db="EMBL/GenBank/DDBJ databases">
        <title>Aeoliella straminimaris, a novel planctomycete from sediments.</title>
        <authorList>
            <person name="Vitorino I.R."/>
            <person name="Lage O.M."/>
        </authorList>
    </citation>
    <scope>NUCLEOTIDE SEQUENCE</scope>
    <source>
        <strain evidence="2">ICT_H6.2</strain>
    </source>
</reference>
<gene>
    <name evidence="2" type="ORF">NG895_14450</name>
</gene>
<feature type="region of interest" description="Disordered" evidence="1">
    <location>
        <begin position="302"/>
        <end position="323"/>
    </location>
</feature>
<comment type="caution">
    <text evidence="2">The sequence shown here is derived from an EMBL/GenBank/DDBJ whole genome shotgun (WGS) entry which is preliminary data.</text>
</comment>